<feature type="region of interest" description="Disordered" evidence="1">
    <location>
        <begin position="224"/>
        <end position="271"/>
    </location>
</feature>
<dbReference type="Pfam" id="PF03004">
    <property type="entry name" value="Transposase_24"/>
    <property type="match status" value="1"/>
</dbReference>
<dbReference type="OrthoDB" id="1435328at2759"/>
<evidence type="ECO:0000256" key="1">
    <source>
        <dbReference type="SAM" id="MobiDB-lite"/>
    </source>
</evidence>
<sequence>MNLKLRLRSSLRRISFRLPSTSLPLPFLNPNHGPKRRGQIAINFCSTLQIIVVNSHSNSSLFKSSSSRTTFMRRHETCTHAIRMAAALERAVHVDEVFTQTHICKGTGEYVDERSRKTIEDFSARLTQARPEGGSGVDGRVDADEEMIRTQCWVDTVGGKKKGRLYGVGQLASHYSAGRGGIFRHQPSTSTTFDPNNVVSKDAYDSLLARFENLENLVRTLVPQQGHTAPSSSQQPCPPQQPPFQTTVVQDEDSDDSDDRDNPNPDGYHRF</sequence>
<dbReference type="KEGG" id="vra:111240846"/>
<proteinExistence type="predicted"/>
<name>A0A3Q0EPV6_VIGRR</name>
<accession>A0A3Q0EPV6</accession>
<reference evidence="3" key="1">
    <citation type="submission" date="2025-08" db="UniProtKB">
        <authorList>
            <consortium name="RefSeq"/>
        </authorList>
    </citation>
    <scope>IDENTIFICATION</scope>
    <source>
        <tissue evidence="3">Leaf</tissue>
    </source>
</reference>
<protein>
    <submittedName>
        <fullName evidence="3">Uncharacterized protein LOC111240846</fullName>
    </submittedName>
</protein>
<evidence type="ECO:0000313" key="2">
    <source>
        <dbReference type="Proteomes" id="UP000087766"/>
    </source>
</evidence>
<organism evidence="2 3">
    <name type="scientific">Vigna radiata var. radiata</name>
    <name type="common">Mung bean</name>
    <name type="synonym">Phaseolus aureus</name>
    <dbReference type="NCBI Taxonomy" id="3916"/>
    <lineage>
        <taxon>Eukaryota</taxon>
        <taxon>Viridiplantae</taxon>
        <taxon>Streptophyta</taxon>
        <taxon>Embryophyta</taxon>
        <taxon>Tracheophyta</taxon>
        <taxon>Spermatophyta</taxon>
        <taxon>Magnoliopsida</taxon>
        <taxon>eudicotyledons</taxon>
        <taxon>Gunneridae</taxon>
        <taxon>Pentapetalae</taxon>
        <taxon>rosids</taxon>
        <taxon>fabids</taxon>
        <taxon>Fabales</taxon>
        <taxon>Fabaceae</taxon>
        <taxon>Papilionoideae</taxon>
        <taxon>50 kb inversion clade</taxon>
        <taxon>NPAAA clade</taxon>
        <taxon>indigoferoid/millettioid clade</taxon>
        <taxon>Phaseoleae</taxon>
        <taxon>Vigna</taxon>
    </lineage>
</organism>
<dbReference type="RefSeq" id="XP_022632444.1">
    <property type="nucleotide sequence ID" value="XM_022776723.1"/>
</dbReference>
<feature type="compositionally biased region" description="Basic and acidic residues" evidence="1">
    <location>
        <begin position="260"/>
        <end position="271"/>
    </location>
</feature>
<feature type="compositionally biased region" description="Acidic residues" evidence="1">
    <location>
        <begin position="250"/>
        <end position="259"/>
    </location>
</feature>
<dbReference type="Proteomes" id="UP000087766">
    <property type="component" value="Unplaced"/>
</dbReference>
<keyword evidence="2" id="KW-1185">Reference proteome</keyword>
<dbReference type="GeneID" id="111240846"/>
<dbReference type="InterPro" id="IPR004252">
    <property type="entry name" value="Probable_transposase_24"/>
</dbReference>
<dbReference type="AlphaFoldDB" id="A0A3Q0EPV6"/>
<evidence type="ECO:0000313" key="3">
    <source>
        <dbReference type="RefSeq" id="XP_022632444.1"/>
    </source>
</evidence>
<gene>
    <name evidence="3" type="primary">LOC111240846</name>
</gene>